<reference evidence="1" key="1">
    <citation type="journal article" date="2016" name="Insect Biochem. Mol. Biol.">
        <title>Multifaceted biological insights from a draft genome sequence of the tobacco hornworm moth, Manduca sexta.</title>
        <authorList>
            <person name="Kanost M.R."/>
            <person name="Arrese E.L."/>
            <person name="Cao X."/>
            <person name="Chen Y.R."/>
            <person name="Chellapilla S."/>
            <person name="Goldsmith M.R."/>
            <person name="Grosse-Wilde E."/>
            <person name="Heckel D.G."/>
            <person name="Herndon N."/>
            <person name="Jiang H."/>
            <person name="Papanicolaou A."/>
            <person name="Qu J."/>
            <person name="Soulages J.L."/>
            <person name="Vogel H."/>
            <person name="Walters J."/>
            <person name="Waterhouse R.M."/>
            <person name="Ahn S.J."/>
            <person name="Almeida F.C."/>
            <person name="An C."/>
            <person name="Aqrawi P."/>
            <person name="Bretschneider A."/>
            <person name="Bryant W.B."/>
            <person name="Bucks S."/>
            <person name="Chao H."/>
            <person name="Chevignon G."/>
            <person name="Christen J.M."/>
            <person name="Clarke D.F."/>
            <person name="Dittmer N.T."/>
            <person name="Ferguson L.C.F."/>
            <person name="Garavelou S."/>
            <person name="Gordon K.H.J."/>
            <person name="Gunaratna R.T."/>
            <person name="Han Y."/>
            <person name="Hauser F."/>
            <person name="He Y."/>
            <person name="Heidel-Fischer H."/>
            <person name="Hirsh A."/>
            <person name="Hu Y."/>
            <person name="Jiang H."/>
            <person name="Kalra D."/>
            <person name="Klinner C."/>
            <person name="Konig C."/>
            <person name="Kovar C."/>
            <person name="Kroll A.R."/>
            <person name="Kuwar S.S."/>
            <person name="Lee S.L."/>
            <person name="Lehman R."/>
            <person name="Li K."/>
            <person name="Li Z."/>
            <person name="Liang H."/>
            <person name="Lovelace S."/>
            <person name="Lu Z."/>
            <person name="Mansfield J.H."/>
            <person name="McCulloch K.J."/>
            <person name="Mathew T."/>
            <person name="Morton B."/>
            <person name="Muzny D.M."/>
            <person name="Neunemann D."/>
            <person name="Ongeri F."/>
            <person name="Pauchet Y."/>
            <person name="Pu L.L."/>
            <person name="Pyrousis I."/>
            <person name="Rao X.J."/>
            <person name="Redding A."/>
            <person name="Roesel C."/>
            <person name="Sanchez-Gracia A."/>
            <person name="Schaack S."/>
            <person name="Shukla A."/>
            <person name="Tetreau G."/>
            <person name="Wang Y."/>
            <person name="Xiong G.H."/>
            <person name="Traut W."/>
            <person name="Walsh T.K."/>
            <person name="Worley K.C."/>
            <person name="Wu D."/>
            <person name="Wu W."/>
            <person name="Wu Y.Q."/>
            <person name="Zhang X."/>
            <person name="Zou Z."/>
            <person name="Zucker H."/>
            <person name="Briscoe A.D."/>
            <person name="Burmester T."/>
            <person name="Clem R.J."/>
            <person name="Feyereisen R."/>
            <person name="Grimmelikhuijzen C.J.P."/>
            <person name="Hamodrakas S.J."/>
            <person name="Hansson B.S."/>
            <person name="Huguet E."/>
            <person name="Jermiin L.S."/>
            <person name="Lan Q."/>
            <person name="Lehman H.K."/>
            <person name="Lorenzen M."/>
            <person name="Merzendorfer H."/>
            <person name="Michalopoulos I."/>
            <person name="Morton D.B."/>
            <person name="Muthukrishnan S."/>
            <person name="Oakeshott J.G."/>
            <person name="Palmer W."/>
            <person name="Park Y."/>
            <person name="Passarelli A.L."/>
            <person name="Rozas J."/>
            <person name="Schwartz L.M."/>
            <person name="Smith W."/>
            <person name="Southgate A."/>
            <person name="Vilcinskas A."/>
            <person name="Vogt R."/>
            <person name="Wang P."/>
            <person name="Werren J."/>
            <person name="Yu X.Q."/>
            <person name="Zhou J.J."/>
            <person name="Brown S.J."/>
            <person name="Scherer S.E."/>
            <person name="Richards S."/>
            <person name="Blissard G.W."/>
        </authorList>
    </citation>
    <scope>NUCLEOTIDE SEQUENCE</scope>
</reference>
<proteinExistence type="predicted"/>
<protein>
    <submittedName>
        <fullName evidence="1">Uncharacterized protein</fullName>
    </submittedName>
</protein>
<dbReference type="EMBL" id="JH668311">
    <property type="protein sequence ID" value="KAG6444494.1"/>
    <property type="molecule type" value="Genomic_DNA"/>
</dbReference>
<evidence type="ECO:0000313" key="1">
    <source>
        <dbReference type="EMBL" id="KAG6444494.1"/>
    </source>
</evidence>
<gene>
    <name evidence="1" type="ORF">O3G_MSEX003399</name>
</gene>
<sequence>MSEEESVDIEQELDELLTKVQPNLQDVIKRSFTNVVLQHTKNGEQVKPDVLGDTSYFAKNTQVNLTRLELVKSPTFHVQNLSLDLKSMALSLRCSLGEVNVRGIYSAYNENLFNLIPVMAEGHVV</sequence>
<comment type="caution">
    <text evidence="1">The sequence shown here is derived from an EMBL/GenBank/DDBJ whole genome shotgun (WGS) entry which is preliminary data.</text>
</comment>
<accession>A0A921YSA1</accession>
<keyword evidence="2" id="KW-1185">Reference proteome</keyword>
<evidence type="ECO:0000313" key="2">
    <source>
        <dbReference type="Proteomes" id="UP000791440"/>
    </source>
</evidence>
<dbReference type="AlphaFoldDB" id="A0A921YSA1"/>
<organism evidence="1 2">
    <name type="scientific">Manduca sexta</name>
    <name type="common">Tobacco hawkmoth</name>
    <name type="synonym">Tobacco hornworm</name>
    <dbReference type="NCBI Taxonomy" id="7130"/>
    <lineage>
        <taxon>Eukaryota</taxon>
        <taxon>Metazoa</taxon>
        <taxon>Ecdysozoa</taxon>
        <taxon>Arthropoda</taxon>
        <taxon>Hexapoda</taxon>
        <taxon>Insecta</taxon>
        <taxon>Pterygota</taxon>
        <taxon>Neoptera</taxon>
        <taxon>Endopterygota</taxon>
        <taxon>Lepidoptera</taxon>
        <taxon>Glossata</taxon>
        <taxon>Ditrysia</taxon>
        <taxon>Bombycoidea</taxon>
        <taxon>Sphingidae</taxon>
        <taxon>Sphinginae</taxon>
        <taxon>Sphingini</taxon>
        <taxon>Manduca</taxon>
    </lineage>
</organism>
<dbReference type="Proteomes" id="UP000791440">
    <property type="component" value="Unassembled WGS sequence"/>
</dbReference>
<name>A0A921YSA1_MANSE</name>
<reference evidence="1" key="2">
    <citation type="submission" date="2020-12" db="EMBL/GenBank/DDBJ databases">
        <authorList>
            <person name="Kanost M."/>
        </authorList>
    </citation>
    <scope>NUCLEOTIDE SEQUENCE</scope>
</reference>